<dbReference type="AlphaFoldDB" id="F5YGU9"/>
<dbReference type="InterPro" id="IPR005794">
    <property type="entry name" value="Fmt"/>
</dbReference>
<feature type="binding site" evidence="8">
    <location>
        <begin position="123"/>
        <end position="126"/>
    </location>
    <ligand>
        <name>(6S)-5,6,7,8-tetrahydrofolate</name>
        <dbReference type="ChEBI" id="CHEBI:57453"/>
    </ligand>
</feature>
<dbReference type="HAMAP" id="MF_00182">
    <property type="entry name" value="Formyl_trans"/>
    <property type="match status" value="1"/>
</dbReference>
<dbReference type="EC" id="2.1.2.9" evidence="3 8"/>
<dbReference type="PANTHER" id="PTHR11138:SF5">
    <property type="entry name" value="METHIONYL-TRNA FORMYLTRANSFERASE, MITOCHONDRIAL"/>
    <property type="match status" value="1"/>
</dbReference>
<evidence type="ECO:0000256" key="4">
    <source>
        <dbReference type="ARBA" id="ARBA00016014"/>
    </source>
</evidence>
<dbReference type="KEGG" id="tpi:TREPR_1179"/>
<dbReference type="InterPro" id="IPR011034">
    <property type="entry name" value="Formyl_transferase-like_C_sf"/>
</dbReference>
<dbReference type="InterPro" id="IPR036477">
    <property type="entry name" value="Formyl_transf_N_sf"/>
</dbReference>
<dbReference type="PANTHER" id="PTHR11138">
    <property type="entry name" value="METHIONYL-TRNA FORMYLTRANSFERASE"/>
    <property type="match status" value="1"/>
</dbReference>
<evidence type="ECO:0000256" key="5">
    <source>
        <dbReference type="ARBA" id="ARBA00022679"/>
    </source>
</evidence>
<evidence type="ECO:0000313" key="12">
    <source>
        <dbReference type="EMBL" id="AEF85150.1"/>
    </source>
</evidence>
<evidence type="ECO:0000256" key="1">
    <source>
        <dbReference type="ARBA" id="ARBA00002606"/>
    </source>
</evidence>
<sequence>MRILFAGSPGIAVPALEALARLCLDDRHFTLAGVLTNPDAPRGRASKAVPTDVGDAAAALVEPFAACSLPAPVILKPEKLDATAREAVAALQPDILVSFAYGRIFGPKFLALFPLGGINIHPSLLPKYRGATPIPAAILGRDTETGLSIQRLAAEMDAGDILAQERLPLTGRETTASLSETAAVLGAKLLIPVLQGLALDSLTGRRQNREEASFCGLIRKEDGLIDWSASAADIDAKIRAYTPWPLCWTFHRGEQLYILEAGDLAQASPLANPSDSPEMSPPGGSSALPGAVLGIDRESGILVQTGDGVLAVSRLQYRAKKALAWRDFLNGARDFMHGQLGFGEDNKRD</sequence>
<dbReference type="SUPFAM" id="SSF53328">
    <property type="entry name" value="Formyltransferase"/>
    <property type="match status" value="1"/>
</dbReference>
<keyword evidence="6 8" id="KW-0648">Protein biosynthesis</keyword>
<dbReference type="CDD" id="cd08704">
    <property type="entry name" value="Met_tRNA_FMT_C"/>
    <property type="match status" value="1"/>
</dbReference>
<evidence type="ECO:0000256" key="2">
    <source>
        <dbReference type="ARBA" id="ARBA00010699"/>
    </source>
</evidence>
<comment type="similarity">
    <text evidence="2 8">Belongs to the Fmt family.</text>
</comment>
<accession>F5YGU9</accession>
<feature type="domain" description="Formyl transferase N-terminal" evidence="10">
    <location>
        <begin position="17"/>
        <end position="193"/>
    </location>
</feature>
<dbReference type="InterPro" id="IPR044135">
    <property type="entry name" value="Met-tRNA-FMT_C"/>
</dbReference>
<dbReference type="GO" id="GO:0004479">
    <property type="term" value="F:methionyl-tRNA formyltransferase activity"/>
    <property type="evidence" value="ECO:0007669"/>
    <property type="project" value="UniProtKB-UniRule"/>
</dbReference>
<evidence type="ECO:0000256" key="8">
    <source>
        <dbReference type="HAMAP-Rule" id="MF_00182"/>
    </source>
</evidence>
<evidence type="ECO:0000256" key="6">
    <source>
        <dbReference type="ARBA" id="ARBA00022917"/>
    </source>
</evidence>
<dbReference type="InterPro" id="IPR005793">
    <property type="entry name" value="Formyl_trans_C"/>
</dbReference>
<dbReference type="OrthoDB" id="9802815at2"/>
<dbReference type="STRING" id="545694.TREPR_1179"/>
<dbReference type="Proteomes" id="UP000009223">
    <property type="component" value="Chromosome"/>
</dbReference>
<evidence type="ECO:0000259" key="11">
    <source>
        <dbReference type="Pfam" id="PF02911"/>
    </source>
</evidence>
<dbReference type="EMBL" id="CP001843">
    <property type="protein sequence ID" value="AEF85150.1"/>
    <property type="molecule type" value="Genomic_DNA"/>
</dbReference>
<dbReference type="Pfam" id="PF00551">
    <property type="entry name" value="Formyl_trans_N"/>
    <property type="match status" value="1"/>
</dbReference>
<comment type="catalytic activity">
    <reaction evidence="7 8">
        <text>L-methionyl-tRNA(fMet) + (6R)-10-formyltetrahydrofolate = N-formyl-L-methionyl-tRNA(fMet) + (6S)-5,6,7,8-tetrahydrofolate + H(+)</text>
        <dbReference type="Rhea" id="RHEA:24380"/>
        <dbReference type="Rhea" id="RHEA-COMP:9952"/>
        <dbReference type="Rhea" id="RHEA-COMP:9953"/>
        <dbReference type="ChEBI" id="CHEBI:15378"/>
        <dbReference type="ChEBI" id="CHEBI:57453"/>
        <dbReference type="ChEBI" id="CHEBI:78530"/>
        <dbReference type="ChEBI" id="CHEBI:78844"/>
        <dbReference type="ChEBI" id="CHEBI:195366"/>
        <dbReference type="EC" id="2.1.2.9"/>
    </reaction>
</comment>
<keyword evidence="5 8" id="KW-0808">Transferase</keyword>
<reference evidence="12 13" key="2">
    <citation type="journal article" date="2011" name="ISME J.">
        <title>RNA-seq reveals cooperative metabolic interactions between two termite-gut spirochete species in co-culture.</title>
        <authorList>
            <person name="Rosenthal A.Z."/>
            <person name="Matson E.G."/>
            <person name="Eldar A."/>
            <person name="Leadbetter J.R."/>
        </authorList>
    </citation>
    <scope>NUCLEOTIDE SEQUENCE [LARGE SCALE GENOMIC DNA]</scope>
    <source>
        <strain evidence="13">ATCC BAA-887 / DSM 12427 / ZAS-2</strain>
    </source>
</reference>
<dbReference type="RefSeq" id="WP_015708894.1">
    <property type="nucleotide sequence ID" value="NC_015578.1"/>
</dbReference>
<feature type="domain" description="Formyl transferase C-terminal" evidence="11">
    <location>
        <begin position="218"/>
        <end position="332"/>
    </location>
</feature>
<dbReference type="SUPFAM" id="SSF50486">
    <property type="entry name" value="FMT C-terminal domain-like"/>
    <property type="match status" value="1"/>
</dbReference>
<dbReference type="GO" id="GO:0005829">
    <property type="term" value="C:cytosol"/>
    <property type="evidence" value="ECO:0007669"/>
    <property type="project" value="TreeGrafter"/>
</dbReference>
<evidence type="ECO:0000256" key="3">
    <source>
        <dbReference type="ARBA" id="ARBA00012261"/>
    </source>
</evidence>
<dbReference type="CDD" id="cd08646">
    <property type="entry name" value="FMT_core_Met-tRNA-FMT_N"/>
    <property type="match status" value="1"/>
</dbReference>
<comment type="function">
    <text evidence="1 8">Attaches a formyl group to the free amino group of methionyl-tRNA(fMet). The formyl group appears to play a dual role in the initiator identity of N-formylmethionyl-tRNA by promoting its recognition by IF2 and preventing the misappropriation of this tRNA by the elongation apparatus.</text>
</comment>
<name>F5YGU9_TREPZ</name>
<proteinExistence type="inferred from homology"/>
<evidence type="ECO:0000259" key="10">
    <source>
        <dbReference type="Pfam" id="PF00551"/>
    </source>
</evidence>
<dbReference type="InterPro" id="IPR037022">
    <property type="entry name" value="Formyl_trans_C_sf"/>
</dbReference>
<gene>
    <name evidence="8 12" type="primary">fmt</name>
    <name evidence="12" type="ordered locus">TREPR_1179</name>
</gene>
<keyword evidence="13" id="KW-1185">Reference proteome</keyword>
<dbReference type="HOGENOM" id="CLU_033347_2_0_12"/>
<evidence type="ECO:0000313" key="13">
    <source>
        <dbReference type="Proteomes" id="UP000009223"/>
    </source>
</evidence>
<dbReference type="Gene3D" id="3.40.50.170">
    <property type="entry name" value="Formyl transferase, N-terminal domain"/>
    <property type="match status" value="1"/>
</dbReference>
<protein>
    <recommendedName>
        <fullName evidence="4 8">Methionyl-tRNA formyltransferase</fullName>
        <ecNumber evidence="3 8">2.1.2.9</ecNumber>
    </recommendedName>
</protein>
<reference evidence="13" key="1">
    <citation type="submission" date="2009-12" db="EMBL/GenBank/DDBJ databases">
        <title>Complete sequence of Treponema primitia strain ZAS-2.</title>
        <authorList>
            <person name="Tetu S.G."/>
            <person name="Matson E."/>
            <person name="Ren Q."/>
            <person name="Seshadri R."/>
            <person name="Elbourne L."/>
            <person name="Hassan K.A."/>
            <person name="Durkin A."/>
            <person name="Radune D."/>
            <person name="Mohamoud Y."/>
            <person name="Shay R."/>
            <person name="Jin S."/>
            <person name="Zhang X."/>
            <person name="Lucey K."/>
            <person name="Ballor N.R."/>
            <person name="Ottesen E."/>
            <person name="Rosenthal R."/>
            <person name="Allen A."/>
            <person name="Leadbetter J.R."/>
            <person name="Paulsen I.T."/>
        </authorList>
    </citation>
    <scope>NUCLEOTIDE SEQUENCE [LARGE SCALE GENOMIC DNA]</scope>
    <source>
        <strain evidence="13">ATCC BAA-887 / DSM 12427 / ZAS-2</strain>
    </source>
</reference>
<dbReference type="NCBIfam" id="TIGR00460">
    <property type="entry name" value="fmt"/>
    <property type="match status" value="1"/>
</dbReference>
<evidence type="ECO:0000256" key="7">
    <source>
        <dbReference type="ARBA" id="ARBA00048558"/>
    </source>
</evidence>
<organism evidence="12 13">
    <name type="scientific">Treponema primitia (strain ATCC BAA-887 / DSM 12427 / ZAS-2)</name>
    <dbReference type="NCBI Taxonomy" id="545694"/>
    <lineage>
        <taxon>Bacteria</taxon>
        <taxon>Pseudomonadati</taxon>
        <taxon>Spirochaetota</taxon>
        <taxon>Spirochaetia</taxon>
        <taxon>Spirochaetales</taxon>
        <taxon>Treponemataceae</taxon>
        <taxon>Treponema</taxon>
    </lineage>
</organism>
<feature type="region of interest" description="Disordered" evidence="9">
    <location>
        <begin position="269"/>
        <end position="289"/>
    </location>
</feature>
<dbReference type="Gene3D" id="3.10.25.10">
    <property type="entry name" value="Formyl transferase, C-terminal domain"/>
    <property type="match status" value="1"/>
</dbReference>
<dbReference type="InterPro" id="IPR002376">
    <property type="entry name" value="Formyl_transf_N"/>
</dbReference>
<dbReference type="InterPro" id="IPR041711">
    <property type="entry name" value="Met-tRNA-FMT_N"/>
</dbReference>
<dbReference type="eggNOG" id="COG0223">
    <property type="taxonomic scope" value="Bacteria"/>
</dbReference>
<evidence type="ECO:0000256" key="9">
    <source>
        <dbReference type="SAM" id="MobiDB-lite"/>
    </source>
</evidence>
<dbReference type="Pfam" id="PF02911">
    <property type="entry name" value="Formyl_trans_C"/>
    <property type="match status" value="1"/>
</dbReference>